<dbReference type="PROSITE" id="PS50283">
    <property type="entry name" value="NA_SOLUT_SYMP_3"/>
    <property type="match status" value="1"/>
</dbReference>
<feature type="transmembrane region" description="Helical" evidence="12">
    <location>
        <begin position="378"/>
        <end position="397"/>
    </location>
</feature>
<evidence type="ECO:0000256" key="1">
    <source>
        <dbReference type="ARBA" id="ARBA00004651"/>
    </source>
</evidence>
<evidence type="ECO:0000256" key="5">
    <source>
        <dbReference type="ARBA" id="ARBA00022692"/>
    </source>
</evidence>
<evidence type="ECO:0000256" key="8">
    <source>
        <dbReference type="ARBA" id="ARBA00023065"/>
    </source>
</evidence>
<feature type="transmembrane region" description="Helical" evidence="12">
    <location>
        <begin position="315"/>
        <end position="337"/>
    </location>
</feature>
<evidence type="ECO:0000313" key="14">
    <source>
        <dbReference type="Proteomes" id="UP000644507"/>
    </source>
</evidence>
<evidence type="ECO:0000256" key="7">
    <source>
        <dbReference type="ARBA" id="ARBA00023053"/>
    </source>
</evidence>
<feature type="transmembrane region" description="Helical" evidence="12">
    <location>
        <begin position="403"/>
        <end position="425"/>
    </location>
</feature>
<dbReference type="AlphaFoldDB" id="A0A918WQD5"/>
<evidence type="ECO:0000256" key="4">
    <source>
        <dbReference type="ARBA" id="ARBA00022475"/>
    </source>
</evidence>
<dbReference type="GO" id="GO:0005886">
    <property type="term" value="C:plasma membrane"/>
    <property type="evidence" value="ECO:0007669"/>
    <property type="project" value="UniProtKB-SubCell"/>
</dbReference>
<evidence type="ECO:0000256" key="10">
    <source>
        <dbReference type="ARBA" id="ARBA00023201"/>
    </source>
</evidence>
<feature type="transmembrane region" description="Helical" evidence="12">
    <location>
        <begin position="193"/>
        <end position="214"/>
    </location>
</feature>
<feature type="transmembrane region" description="Helical" evidence="12">
    <location>
        <begin position="432"/>
        <end position="451"/>
    </location>
</feature>
<name>A0A918WQD5_9BACT</name>
<dbReference type="Gene3D" id="1.20.1730.10">
    <property type="entry name" value="Sodium/glucose cotransporter"/>
    <property type="match status" value="1"/>
</dbReference>
<feature type="transmembrane region" description="Helical" evidence="12">
    <location>
        <begin position="457"/>
        <end position="479"/>
    </location>
</feature>
<keyword evidence="4" id="KW-1003">Cell membrane</keyword>
<dbReference type="GO" id="GO:0006814">
    <property type="term" value="P:sodium ion transport"/>
    <property type="evidence" value="ECO:0007669"/>
    <property type="project" value="UniProtKB-KW"/>
</dbReference>
<evidence type="ECO:0000313" key="13">
    <source>
        <dbReference type="EMBL" id="GHC67526.1"/>
    </source>
</evidence>
<protein>
    <submittedName>
        <fullName evidence="13">Sodium-coupled permease</fullName>
    </submittedName>
</protein>
<evidence type="ECO:0000256" key="2">
    <source>
        <dbReference type="ARBA" id="ARBA00006434"/>
    </source>
</evidence>
<dbReference type="RefSeq" id="WP_189574416.1">
    <property type="nucleotide sequence ID" value="NZ_BMXI01000024.1"/>
</dbReference>
<feature type="transmembrane region" description="Helical" evidence="12">
    <location>
        <begin position="118"/>
        <end position="142"/>
    </location>
</feature>
<keyword evidence="6 12" id="KW-1133">Transmembrane helix</keyword>
<feature type="transmembrane region" description="Helical" evidence="12">
    <location>
        <begin position="234"/>
        <end position="256"/>
    </location>
</feature>
<dbReference type="InterPro" id="IPR001734">
    <property type="entry name" value="Na/solute_symporter"/>
</dbReference>
<feature type="transmembrane region" description="Helical" evidence="12">
    <location>
        <begin position="162"/>
        <end position="186"/>
    </location>
</feature>
<feature type="transmembrane region" description="Helical" evidence="12">
    <location>
        <begin position="537"/>
        <end position="557"/>
    </location>
</feature>
<organism evidence="13 14">
    <name type="scientific">Roseibacillus persicicus</name>
    <dbReference type="NCBI Taxonomy" id="454148"/>
    <lineage>
        <taxon>Bacteria</taxon>
        <taxon>Pseudomonadati</taxon>
        <taxon>Verrucomicrobiota</taxon>
        <taxon>Verrucomicrobiia</taxon>
        <taxon>Verrucomicrobiales</taxon>
        <taxon>Verrucomicrobiaceae</taxon>
        <taxon>Roseibacillus</taxon>
    </lineage>
</organism>
<keyword evidence="3" id="KW-0813">Transport</keyword>
<dbReference type="Pfam" id="PF00474">
    <property type="entry name" value="SSF"/>
    <property type="match status" value="1"/>
</dbReference>
<feature type="transmembrane region" description="Helical" evidence="12">
    <location>
        <begin position="6"/>
        <end position="27"/>
    </location>
</feature>
<comment type="subcellular location">
    <subcellularLocation>
        <location evidence="1">Cell membrane</location>
        <topology evidence="1">Multi-pass membrane protein</topology>
    </subcellularLocation>
</comment>
<dbReference type="EMBL" id="BMXI01000024">
    <property type="protein sequence ID" value="GHC67526.1"/>
    <property type="molecule type" value="Genomic_DNA"/>
</dbReference>
<keyword evidence="5 12" id="KW-0812">Transmembrane</keyword>
<evidence type="ECO:0000256" key="11">
    <source>
        <dbReference type="RuleBase" id="RU362091"/>
    </source>
</evidence>
<evidence type="ECO:0000256" key="3">
    <source>
        <dbReference type="ARBA" id="ARBA00022448"/>
    </source>
</evidence>
<dbReference type="InterPro" id="IPR038377">
    <property type="entry name" value="Na/Glc_symporter_sf"/>
</dbReference>
<dbReference type="GO" id="GO:0015293">
    <property type="term" value="F:symporter activity"/>
    <property type="evidence" value="ECO:0007669"/>
    <property type="project" value="TreeGrafter"/>
</dbReference>
<evidence type="ECO:0000256" key="6">
    <source>
        <dbReference type="ARBA" id="ARBA00022989"/>
    </source>
</evidence>
<dbReference type="PANTHER" id="PTHR42985">
    <property type="entry name" value="SODIUM-COUPLED MONOCARBOXYLATE TRANSPORTER"/>
    <property type="match status" value="1"/>
</dbReference>
<dbReference type="InterPro" id="IPR051163">
    <property type="entry name" value="Sodium:Solute_Symporter_SSF"/>
</dbReference>
<evidence type="ECO:0000256" key="12">
    <source>
        <dbReference type="SAM" id="Phobius"/>
    </source>
</evidence>
<keyword evidence="14" id="KW-1185">Reference proteome</keyword>
<reference evidence="13" key="2">
    <citation type="submission" date="2020-09" db="EMBL/GenBank/DDBJ databases">
        <authorList>
            <person name="Sun Q."/>
            <person name="Kim S."/>
        </authorList>
    </citation>
    <scope>NUCLEOTIDE SEQUENCE</scope>
    <source>
        <strain evidence="13">KCTC 12988</strain>
    </source>
</reference>
<feature type="transmembrane region" description="Helical" evidence="12">
    <location>
        <begin position="513"/>
        <end position="531"/>
    </location>
</feature>
<sequence>MHTIDWIVLVAYLVGTVFVGVFLGRLVKNSSDMFAAGGQSPWWMSGLSAFMTMFSANTFVVWGGIAYEQGAVAVIINLCYGIAALLAGYTVAGKWREMGIATPAEYVDKRFGRSALHFYTWFMMIFRIVGTGGALYAIARLILAVVAGEDSAANAALSSPQLNFAILIFALVVVGYTMIGGLWAVLMTDTLQFIILNLAIIFVIPLSLAEVGGINALVTQTPEGFMNVTSEKYTLLFLIGWVAIHYFMIGAEWAFVQRNLSVPTPKDARKSNVLFGLLYLFSPFLWLLPPLLWRIQQPIPEGASPEAITQMSETAYIMSCKAVLPVGMLGLMIAALFSATASMISSQLNVFSGVLTKNIYEPLAGNPTEKQLVRMGRIFTLILGLVIAGIAIATPYLGGAAKLIISVTQIMVTPLLAPTLFALFFRNLGMSAIWITVGLCFPLGLLTKFTSVGEGTIIADGTFTGVILPLLVIAALLLLQKKEAPGWKKIQDLSKQAEDSDEAPSSSALPARIVAISLAVCSATFLILIPFNSENQGMLAGFGLTLAALAAFLFFILRKTTPTSSE</sequence>
<dbReference type="PANTHER" id="PTHR42985:SF40">
    <property type="entry name" value="LD47995P-RELATED"/>
    <property type="match status" value="1"/>
</dbReference>
<feature type="transmembrane region" description="Helical" evidence="12">
    <location>
        <begin position="47"/>
        <end position="65"/>
    </location>
</feature>
<feature type="transmembrane region" description="Helical" evidence="12">
    <location>
        <begin position="277"/>
        <end position="295"/>
    </location>
</feature>
<gene>
    <name evidence="13" type="ORF">GCM10007100_39520</name>
</gene>
<keyword evidence="8" id="KW-0406">Ion transport</keyword>
<comment type="caution">
    <text evidence="13">The sequence shown here is derived from an EMBL/GenBank/DDBJ whole genome shotgun (WGS) entry which is preliminary data.</text>
</comment>
<keyword evidence="10" id="KW-0739">Sodium transport</keyword>
<proteinExistence type="inferred from homology"/>
<accession>A0A918WQD5</accession>
<keyword evidence="7" id="KW-0915">Sodium</keyword>
<dbReference type="Proteomes" id="UP000644507">
    <property type="component" value="Unassembled WGS sequence"/>
</dbReference>
<reference evidence="13" key="1">
    <citation type="journal article" date="2014" name="Int. J. Syst. Evol. Microbiol.">
        <title>Complete genome sequence of Corynebacterium casei LMG S-19264T (=DSM 44701T), isolated from a smear-ripened cheese.</title>
        <authorList>
            <consortium name="US DOE Joint Genome Institute (JGI-PGF)"/>
            <person name="Walter F."/>
            <person name="Albersmeier A."/>
            <person name="Kalinowski J."/>
            <person name="Ruckert C."/>
        </authorList>
    </citation>
    <scope>NUCLEOTIDE SEQUENCE</scope>
    <source>
        <strain evidence="13">KCTC 12988</strain>
    </source>
</reference>
<feature type="transmembrane region" description="Helical" evidence="12">
    <location>
        <begin position="71"/>
        <end position="92"/>
    </location>
</feature>
<comment type="similarity">
    <text evidence="2 11">Belongs to the sodium:solute symporter (SSF) (TC 2.A.21) family.</text>
</comment>
<keyword evidence="9 12" id="KW-0472">Membrane</keyword>
<evidence type="ECO:0000256" key="9">
    <source>
        <dbReference type="ARBA" id="ARBA00023136"/>
    </source>
</evidence>